<dbReference type="PANTHER" id="PTHR43281:SF1">
    <property type="entry name" value="FARNESYL DIPHOSPHATE SYNTHASE"/>
    <property type="match status" value="1"/>
</dbReference>
<proteinExistence type="inferred from homology"/>
<dbReference type="SFLD" id="SFLDS00005">
    <property type="entry name" value="Isoprenoid_Synthase_Type_I"/>
    <property type="match status" value="1"/>
</dbReference>
<dbReference type="GO" id="GO:0008299">
    <property type="term" value="P:isoprenoid biosynthetic process"/>
    <property type="evidence" value="ECO:0007669"/>
    <property type="project" value="UniProtKB-KW"/>
</dbReference>
<evidence type="ECO:0000256" key="2">
    <source>
        <dbReference type="ARBA" id="ARBA00006706"/>
    </source>
</evidence>
<comment type="cofactor">
    <cofactor evidence="1">
        <name>Mg(2+)</name>
        <dbReference type="ChEBI" id="CHEBI:18420"/>
    </cofactor>
</comment>
<protein>
    <submittedName>
        <fullName evidence="8">Geranyltranstransferase</fullName>
        <ecNumber evidence="8">2.5.1.10</ecNumber>
    </submittedName>
</protein>
<evidence type="ECO:0000256" key="4">
    <source>
        <dbReference type="ARBA" id="ARBA00022723"/>
    </source>
</evidence>
<keyword evidence="6" id="KW-0414">Isoprene biosynthesis</keyword>
<dbReference type="PROSITE" id="PS00444">
    <property type="entry name" value="POLYPRENYL_SYNTHASE_2"/>
    <property type="match status" value="1"/>
</dbReference>
<keyword evidence="4" id="KW-0479">Metal-binding</keyword>
<keyword evidence="5" id="KW-0460">Magnesium</keyword>
<evidence type="ECO:0000313" key="8">
    <source>
        <dbReference type="EMBL" id="ADD79557.1"/>
    </source>
</evidence>
<dbReference type="OrthoDB" id="9805316at2"/>
<dbReference type="GO" id="GO:0004337">
    <property type="term" value="F:(2E,6E)-farnesyl diphosphate synthase activity"/>
    <property type="evidence" value="ECO:0007669"/>
    <property type="project" value="UniProtKB-EC"/>
</dbReference>
<comment type="similarity">
    <text evidence="2 7">Belongs to the FPP/GGPP synthase family.</text>
</comment>
<evidence type="ECO:0000256" key="7">
    <source>
        <dbReference type="RuleBase" id="RU004466"/>
    </source>
</evidence>
<dbReference type="InterPro" id="IPR033749">
    <property type="entry name" value="Polyprenyl_synt_CS"/>
</dbReference>
<dbReference type="Proteomes" id="UP000001700">
    <property type="component" value="Chromosome"/>
</dbReference>
<sequence length="302" mass="34966">MINFSGLSFHQKSKIIKKQVNDILMQKVRSFQKIHRNLINVIRYIIFEGKKIRSCFIYSVGSMLKVSCKQISKIAASVECMHAYSLIHDDLPSMDNDDIRRNKKSCHIVFGEANAILAGNALQALAFELLLSLNRKNLDHKSHLQIIRELTIAGGIKGICGGQSLDISKKKRCHMNIELLNIIYFYKTVSLIRASIRMIFYASRYRYEKKLILILDDYSENIGLLFQIADDLIDFKKDKLKSQNQNKNKITYPILIGIDQSKKSIKNLYKKSIRNIFLIKKKYGFNIDMLCNVTDFILFKNK</sequence>
<dbReference type="HOGENOM" id="CLU_014015_0_1_6"/>
<evidence type="ECO:0000256" key="6">
    <source>
        <dbReference type="ARBA" id="ARBA00023229"/>
    </source>
</evidence>
<dbReference type="GO" id="GO:0046872">
    <property type="term" value="F:metal ion binding"/>
    <property type="evidence" value="ECO:0007669"/>
    <property type="project" value="UniProtKB-KW"/>
</dbReference>
<dbReference type="SUPFAM" id="SSF48576">
    <property type="entry name" value="Terpenoid synthases"/>
    <property type="match status" value="1"/>
</dbReference>
<dbReference type="InterPro" id="IPR008949">
    <property type="entry name" value="Isoprenoid_synthase_dom_sf"/>
</dbReference>
<evidence type="ECO:0000256" key="1">
    <source>
        <dbReference type="ARBA" id="ARBA00001946"/>
    </source>
</evidence>
<evidence type="ECO:0000256" key="5">
    <source>
        <dbReference type="ARBA" id="ARBA00022842"/>
    </source>
</evidence>
<dbReference type="EMBL" id="CP001085">
    <property type="protein sequence ID" value="ADD79557.1"/>
    <property type="molecule type" value="Genomic_DNA"/>
</dbReference>
<organism evidence="8 9">
    <name type="scientific">Riesia pediculicola (strain USDA)</name>
    <dbReference type="NCBI Taxonomy" id="515618"/>
    <lineage>
        <taxon>Bacteria</taxon>
        <taxon>Pseudomonadati</taxon>
        <taxon>Pseudomonadota</taxon>
        <taxon>Gammaproteobacteria</taxon>
        <taxon>Enterobacterales</taxon>
        <taxon>Enterobacteriaceae</taxon>
        <taxon>Candidatus Riesia</taxon>
    </lineage>
</organism>
<evidence type="ECO:0000313" key="9">
    <source>
        <dbReference type="Proteomes" id="UP000001700"/>
    </source>
</evidence>
<reference evidence="8" key="1">
    <citation type="submission" date="2008-05" db="EMBL/GenBank/DDBJ databases">
        <title>Genome sequence of Riesia pediculicola USDA.</title>
        <authorList>
            <person name="Kirkness E.F."/>
        </authorList>
    </citation>
    <scope>NUCLEOTIDE SEQUENCE [LARGE SCALE GENOMIC DNA]</scope>
    <source>
        <strain evidence="8">USDA</strain>
    </source>
</reference>
<gene>
    <name evidence="8" type="ordered locus">RIEPE_0172</name>
</gene>
<keyword evidence="9" id="KW-1185">Reference proteome</keyword>
<dbReference type="InterPro" id="IPR000092">
    <property type="entry name" value="Polyprenyl_synt"/>
</dbReference>
<dbReference type="KEGG" id="rip:RIEPE_0172"/>
<accession>D4G7Y0</accession>
<evidence type="ECO:0000256" key="3">
    <source>
        <dbReference type="ARBA" id="ARBA00022679"/>
    </source>
</evidence>
<dbReference type="eggNOG" id="COG0142">
    <property type="taxonomic scope" value="Bacteria"/>
</dbReference>
<dbReference type="STRING" id="515618.RIEPE_0172"/>
<dbReference type="EC" id="2.5.1.10" evidence="8"/>
<dbReference type="Pfam" id="PF00348">
    <property type="entry name" value="polyprenyl_synt"/>
    <property type="match status" value="1"/>
</dbReference>
<keyword evidence="3 7" id="KW-0808">Transferase</keyword>
<dbReference type="PANTHER" id="PTHR43281">
    <property type="entry name" value="FARNESYL DIPHOSPHATE SYNTHASE"/>
    <property type="match status" value="1"/>
</dbReference>
<name>D4G7Y0_RIEPU</name>
<dbReference type="Gene3D" id="1.10.600.10">
    <property type="entry name" value="Farnesyl Diphosphate Synthase"/>
    <property type="match status" value="1"/>
</dbReference>
<dbReference type="AlphaFoldDB" id="D4G7Y0"/>
<dbReference type="RefSeq" id="WP_013087545.1">
    <property type="nucleotide sequence ID" value="NC_014109.1"/>
</dbReference>